<dbReference type="AlphaFoldDB" id="A0A5J4QW28"/>
<sequence>RNSDDKETCIWNSGSVNIENGIAYFEDTHFANLVDGALKINSNGVVTLKDTVLFYGNKPNNGYTGMQRNIICGGTNTQNAQILASASSFREISDNNEPGELSRNKWVIKDKETCKLTGSLSEEKLLLYSPLIEGFDSSSNKDMTGIDVEIKGKSLFKCGKLYIRATIRPYKQLNEEAQIIDYKLEDLATTWDSDTEVIAQIINHDLVQVGKRVTIELLVLNEDGIKQQADHVNEISGVIEYVT</sequence>
<evidence type="ECO:0000313" key="1">
    <source>
        <dbReference type="EMBL" id="KAA6326167.1"/>
    </source>
</evidence>
<gene>
    <name evidence="1" type="ORF">EZS28_053987</name>
</gene>
<dbReference type="EMBL" id="SNRW01043924">
    <property type="protein sequence ID" value="KAA6326167.1"/>
    <property type="molecule type" value="Genomic_DNA"/>
</dbReference>
<name>A0A5J4QW28_9EUKA</name>
<organism evidence="1 2">
    <name type="scientific">Streblomastix strix</name>
    <dbReference type="NCBI Taxonomy" id="222440"/>
    <lineage>
        <taxon>Eukaryota</taxon>
        <taxon>Metamonada</taxon>
        <taxon>Preaxostyla</taxon>
        <taxon>Oxymonadida</taxon>
        <taxon>Streblomastigidae</taxon>
        <taxon>Streblomastix</taxon>
    </lineage>
</organism>
<feature type="non-terminal residue" evidence="1">
    <location>
        <position position="1"/>
    </location>
</feature>
<dbReference type="Proteomes" id="UP000324800">
    <property type="component" value="Unassembled WGS sequence"/>
</dbReference>
<comment type="caution">
    <text evidence="1">The sequence shown here is derived from an EMBL/GenBank/DDBJ whole genome shotgun (WGS) entry which is preliminary data.</text>
</comment>
<proteinExistence type="predicted"/>
<protein>
    <submittedName>
        <fullName evidence="1">Uncharacterized protein</fullName>
    </submittedName>
</protein>
<reference evidence="1 2" key="1">
    <citation type="submission" date="2019-03" db="EMBL/GenBank/DDBJ databases">
        <title>Single cell metagenomics reveals metabolic interactions within the superorganism composed of flagellate Streblomastix strix and complex community of Bacteroidetes bacteria on its surface.</title>
        <authorList>
            <person name="Treitli S.C."/>
            <person name="Kolisko M."/>
            <person name="Husnik F."/>
            <person name="Keeling P."/>
            <person name="Hampl V."/>
        </authorList>
    </citation>
    <scope>NUCLEOTIDE SEQUENCE [LARGE SCALE GENOMIC DNA]</scope>
    <source>
        <strain evidence="1">ST1C</strain>
    </source>
</reference>
<accession>A0A5J4QW28</accession>
<feature type="non-terminal residue" evidence="1">
    <location>
        <position position="243"/>
    </location>
</feature>
<evidence type="ECO:0000313" key="2">
    <source>
        <dbReference type="Proteomes" id="UP000324800"/>
    </source>
</evidence>